<dbReference type="Proteomes" id="UP000187209">
    <property type="component" value="Unassembled WGS sequence"/>
</dbReference>
<feature type="region of interest" description="Disordered" evidence="1">
    <location>
        <begin position="160"/>
        <end position="192"/>
    </location>
</feature>
<accession>A0A1R2D3K9</accession>
<dbReference type="EMBL" id="MPUH01000006">
    <property type="protein sequence ID" value="OMJ95848.1"/>
    <property type="molecule type" value="Genomic_DNA"/>
</dbReference>
<dbReference type="AlphaFoldDB" id="A0A1R2D3K9"/>
<reference evidence="2 3" key="1">
    <citation type="submission" date="2016-11" db="EMBL/GenBank/DDBJ databases">
        <title>The macronuclear genome of Stentor coeruleus: a giant cell with tiny introns.</title>
        <authorList>
            <person name="Slabodnick M."/>
            <person name="Ruby J.G."/>
            <person name="Reiff S.B."/>
            <person name="Swart E.C."/>
            <person name="Gosai S."/>
            <person name="Prabakaran S."/>
            <person name="Witkowska E."/>
            <person name="Larue G.E."/>
            <person name="Fisher S."/>
            <person name="Freeman R.M."/>
            <person name="Gunawardena J."/>
            <person name="Chu W."/>
            <person name="Stover N.A."/>
            <person name="Gregory B.D."/>
            <person name="Nowacki M."/>
            <person name="Derisi J."/>
            <person name="Roy S.W."/>
            <person name="Marshall W.F."/>
            <person name="Sood P."/>
        </authorList>
    </citation>
    <scope>NUCLEOTIDE SEQUENCE [LARGE SCALE GENOMIC DNA]</scope>
    <source>
        <strain evidence="2">WM001</strain>
    </source>
</reference>
<evidence type="ECO:0000256" key="1">
    <source>
        <dbReference type="SAM" id="MobiDB-lite"/>
    </source>
</evidence>
<evidence type="ECO:0000313" key="2">
    <source>
        <dbReference type="EMBL" id="OMJ95848.1"/>
    </source>
</evidence>
<keyword evidence="3" id="KW-1185">Reference proteome</keyword>
<organism evidence="2 3">
    <name type="scientific">Stentor coeruleus</name>
    <dbReference type="NCBI Taxonomy" id="5963"/>
    <lineage>
        <taxon>Eukaryota</taxon>
        <taxon>Sar</taxon>
        <taxon>Alveolata</taxon>
        <taxon>Ciliophora</taxon>
        <taxon>Postciliodesmatophora</taxon>
        <taxon>Heterotrichea</taxon>
        <taxon>Heterotrichida</taxon>
        <taxon>Stentoridae</taxon>
        <taxon>Stentor</taxon>
    </lineage>
</organism>
<feature type="compositionally biased region" description="Basic and acidic residues" evidence="1">
    <location>
        <begin position="160"/>
        <end position="171"/>
    </location>
</feature>
<comment type="caution">
    <text evidence="2">The sequence shown here is derived from an EMBL/GenBank/DDBJ whole genome shotgun (WGS) entry which is preliminary data.</text>
</comment>
<protein>
    <submittedName>
        <fullName evidence="2">Uncharacterized protein</fullName>
    </submittedName>
</protein>
<evidence type="ECO:0000313" key="3">
    <source>
        <dbReference type="Proteomes" id="UP000187209"/>
    </source>
</evidence>
<sequence length="280" mass="32943">MFARSKPIRAVPLQMETPKLPRNFAEKLLEMETQLAFNMSVELISSLMQLYSSAIEYYESVHDKKYLHYKERLTSLLARQDVLEILSKGNNKKVPEITKKPEELLAKHEELKSKTLVPRRPYTADFNPIAPIPKKDAEETITEHLHESHTISTRVRESLRNQEGDNLEKRIQARKRASSLKPQNKSHRELPSSSKIEMYQNEIESIMEQFAEEKIQRTQGIKKKYLEKETELAKVQGIENVKKIKEEIDKIMRKEIDEMQVELLRERREKISLLRSKYDA</sequence>
<name>A0A1R2D3K9_9CILI</name>
<gene>
    <name evidence="2" type="ORF">SteCoe_566</name>
</gene>
<proteinExistence type="predicted"/>
<dbReference type="OrthoDB" id="300611at2759"/>